<evidence type="ECO:0000256" key="5">
    <source>
        <dbReference type="HAMAP-Rule" id="MF_00948"/>
    </source>
</evidence>
<dbReference type="SMART" id="SM00739">
    <property type="entry name" value="KOW"/>
    <property type="match status" value="1"/>
</dbReference>
<comment type="similarity">
    <text evidence="5 7">Belongs to the NusG family.</text>
</comment>
<organism evidence="10 11">
    <name type="scientific">Clostridium cellulovorans (strain ATCC 35296 / DSM 3052 / OCM 3 / 743B)</name>
    <dbReference type="NCBI Taxonomy" id="573061"/>
    <lineage>
        <taxon>Bacteria</taxon>
        <taxon>Bacillati</taxon>
        <taxon>Bacillota</taxon>
        <taxon>Clostridia</taxon>
        <taxon>Eubacteriales</taxon>
        <taxon>Clostridiaceae</taxon>
        <taxon>Clostridium</taxon>
    </lineage>
</organism>
<dbReference type="InterPro" id="IPR005824">
    <property type="entry name" value="KOW"/>
</dbReference>
<dbReference type="InterPro" id="IPR014722">
    <property type="entry name" value="Rib_uL2_dom2"/>
</dbReference>
<evidence type="ECO:0000313" key="10">
    <source>
        <dbReference type="EMBL" id="ADL53416.1"/>
    </source>
</evidence>
<name>D9SXB3_CLOC7</name>
<dbReference type="CDD" id="cd09891">
    <property type="entry name" value="NGN_Bact_1"/>
    <property type="match status" value="1"/>
</dbReference>
<dbReference type="HAMAP" id="MF_00948">
    <property type="entry name" value="NusG"/>
    <property type="match status" value="1"/>
</dbReference>
<sequence>MAEKAKWYVVNTFSGYENKVKATLEKSIDNRNLHNYFYDIQIPMSEEVEEKDGKQKVALKKLLPGYVFIKMIMTDDTWYIVRNTRGVSGFVGPAGKPVSLTNEEIDRMGINDTPATVDMEVGETVLITSGALKGFNAQITEVNIEKQKIKGLVDMFGRETPAELDFAQVEKLD</sequence>
<dbReference type="PANTHER" id="PTHR30265">
    <property type="entry name" value="RHO-INTERACTING TRANSCRIPTION TERMINATION FACTOR NUSG"/>
    <property type="match status" value="1"/>
</dbReference>
<accession>D9SXB3</accession>
<evidence type="ECO:0000259" key="9">
    <source>
        <dbReference type="SMART" id="SM00739"/>
    </source>
</evidence>
<dbReference type="PRINTS" id="PR00338">
    <property type="entry name" value="NUSGTNSCPFCT"/>
</dbReference>
<evidence type="ECO:0000256" key="2">
    <source>
        <dbReference type="ARBA" id="ARBA00022814"/>
    </source>
</evidence>
<dbReference type="CDD" id="cd06091">
    <property type="entry name" value="KOW_NusG"/>
    <property type="match status" value="1"/>
</dbReference>
<gene>
    <name evidence="5" type="primary">nusG</name>
    <name evidence="10" type="ordered locus">Clocel_3746</name>
</gene>
<dbReference type="RefSeq" id="WP_010073755.1">
    <property type="nucleotide sequence ID" value="NC_014393.1"/>
</dbReference>
<feature type="domain" description="KOW" evidence="9">
    <location>
        <begin position="118"/>
        <end position="145"/>
    </location>
</feature>
<dbReference type="STRING" id="573061.Clocel_3746"/>
<dbReference type="Gene3D" id="3.30.70.940">
    <property type="entry name" value="NusG, N-terminal domain"/>
    <property type="match status" value="1"/>
</dbReference>
<dbReference type="AlphaFoldDB" id="D9SXB3"/>
<reference evidence="10 11" key="1">
    <citation type="submission" date="2010-08" db="EMBL/GenBank/DDBJ databases">
        <title>Complete sequence of Clostridium cellulovorans 743B.</title>
        <authorList>
            <consortium name="US DOE Joint Genome Institute"/>
            <person name="Lucas S."/>
            <person name="Copeland A."/>
            <person name="Lapidus A."/>
            <person name="Cheng J.-F."/>
            <person name="Bruce D."/>
            <person name="Goodwin L."/>
            <person name="Pitluck S."/>
            <person name="Chertkov O."/>
            <person name="Detter J.C."/>
            <person name="Han C."/>
            <person name="Tapia R."/>
            <person name="Land M."/>
            <person name="Hauser L."/>
            <person name="Chang Y.-J."/>
            <person name="Jeffries C."/>
            <person name="Kyrpides N."/>
            <person name="Ivanova N."/>
            <person name="Mikhailova N."/>
            <person name="Hemme C.L."/>
            <person name="Woyke T."/>
        </authorList>
    </citation>
    <scope>NUCLEOTIDE SEQUENCE [LARGE SCALE GENOMIC DNA]</scope>
    <source>
        <strain evidence="11">ATCC 35296 / DSM 3052 / OCM 3 / 743B</strain>
    </source>
</reference>
<dbReference type="GO" id="GO:0005829">
    <property type="term" value="C:cytosol"/>
    <property type="evidence" value="ECO:0007669"/>
    <property type="project" value="TreeGrafter"/>
</dbReference>
<keyword evidence="1 5" id="KW-0806">Transcription termination</keyword>
<feature type="domain" description="NusG-like N-terminal" evidence="8">
    <location>
        <begin position="4"/>
        <end position="112"/>
    </location>
</feature>
<keyword evidence="2 5" id="KW-0889">Transcription antitermination</keyword>
<evidence type="ECO:0000256" key="4">
    <source>
        <dbReference type="ARBA" id="ARBA00023163"/>
    </source>
</evidence>
<dbReference type="Pfam" id="PF02357">
    <property type="entry name" value="NusG"/>
    <property type="match status" value="1"/>
</dbReference>
<dbReference type="InterPro" id="IPR008991">
    <property type="entry name" value="Translation_prot_SH3-like_sf"/>
</dbReference>
<dbReference type="InterPro" id="IPR006645">
    <property type="entry name" value="NGN-like_dom"/>
</dbReference>
<protein>
    <recommendedName>
        <fullName evidence="5 6">Transcription termination/antitermination protein NusG</fullName>
    </recommendedName>
</protein>
<dbReference type="eggNOG" id="COG0250">
    <property type="taxonomic scope" value="Bacteria"/>
</dbReference>
<dbReference type="InterPro" id="IPR036735">
    <property type="entry name" value="NGN_dom_sf"/>
</dbReference>
<dbReference type="SMART" id="SM00738">
    <property type="entry name" value="NGN"/>
    <property type="match status" value="1"/>
</dbReference>
<dbReference type="NCBIfam" id="TIGR00922">
    <property type="entry name" value="nusG"/>
    <property type="match status" value="1"/>
</dbReference>
<comment type="function">
    <text evidence="5 7">Participates in transcription elongation, termination and antitermination.</text>
</comment>
<keyword evidence="3 5" id="KW-0805">Transcription regulation</keyword>
<dbReference type="GO" id="GO:0006354">
    <property type="term" value="P:DNA-templated transcription elongation"/>
    <property type="evidence" value="ECO:0007669"/>
    <property type="project" value="UniProtKB-UniRule"/>
</dbReference>
<dbReference type="GO" id="GO:0032784">
    <property type="term" value="P:regulation of DNA-templated transcription elongation"/>
    <property type="evidence" value="ECO:0007669"/>
    <property type="project" value="InterPro"/>
</dbReference>
<dbReference type="PANTHER" id="PTHR30265:SF2">
    <property type="entry name" value="TRANSCRIPTION TERMINATION_ANTITERMINATION PROTEIN NUSG"/>
    <property type="match status" value="1"/>
</dbReference>
<dbReference type="Gene3D" id="2.30.30.30">
    <property type="match status" value="1"/>
</dbReference>
<dbReference type="Pfam" id="PF00467">
    <property type="entry name" value="KOW"/>
    <property type="match status" value="1"/>
</dbReference>
<dbReference type="InterPro" id="IPR001062">
    <property type="entry name" value="Transcrpt_antiterm_NusG"/>
</dbReference>
<evidence type="ECO:0000259" key="8">
    <source>
        <dbReference type="SMART" id="SM00738"/>
    </source>
</evidence>
<dbReference type="Proteomes" id="UP000002730">
    <property type="component" value="Chromosome"/>
</dbReference>
<dbReference type="GO" id="GO:0006353">
    <property type="term" value="P:DNA-templated transcription termination"/>
    <property type="evidence" value="ECO:0007669"/>
    <property type="project" value="UniProtKB-UniRule"/>
</dbReference>
<keyword evidence="4 5" id="KW-0804">Transcription</keyword>
<evidence type="ECO:0000256" key="6">
    <source>
        <dbReference type="NCBIfam" id="TIGR00922"/>
    </source>
</evidence>
<dbReference type="HOGENOM" id="CLU_067287_1_1_9"/>
<dbReference type="InterPro" id="IPR043425">
    <property type="entry name" value="NusG-like"/>
</dbReference>
<evidence type="ECO:0000256" key="7">
    <source>
        <dbReference type="RuleBase" id="RU000538"/>
    </source>
</evidence>
<evidence type="ECO:0000256" key="1">
    <source>
        <dbReference type="ARBA" id="ARBA00022472"/>
    </source>
</evidence>
<keyword evidence="11" id="KW-1185">Reference proteome</keyword>
<dbReference type="SUPFAM" id="SSF50104">
    <property type="entry name" value="Translation proteins SH3-like domain"/>
    <property type="match status" value="1"/>
</dbReference>
<dbReference type="EMBL" id="CP002160">
    <property type="protein sequence ID" value="ADL53416.1"/>
    <property type="molecule type" value="Genomic_DNA"/>
</dbReference>
<dbReference type="OrthoDB" id="9809075at2"/>
<evidence type="ECO:0000256" key="3">
    <source>
        <dbReference type="ARBA" id="ARBA00023015"/>
    </source>
</evidence>
<dbReference type="GO" id="GO:0031564">
    <property type="term" value="P:transcription antitermination"/>
    <property type="evidence" value="ECO:0007669"/>
    <property type="project" value="UniProtKB-UniRule"/>
</dbReference>
<dbReference type="SUPFAM" id="SSF82679">
    <property type="entry name" value="N-utilization substance G protein NusG, N-terminal domain"/>
    <property type="match status" value="1"/>
</dbReference>
<proteinExistence type="inferred from homology"/>
<evidence type="ECO:0000313" key="11">
    <source>
        <dbReference type="Proteomes" id="UP000002730"/>
    </source>
</evidence>
<dbReference type="KEGG" id="ccb:Clocel_3746"/>
<dbReference type="InterPro" id="IPR047050">
    <property type="entry name" value="NGN"/>
</dbReference>